<dbReference type="Proteomes" id="UP001060085">
    <property type="component" value="Linkage Group LG01"/>
</dbReference>
<name>A0ACC0C8S5_CATRO</name>
<sequence length="365" mass="41965">MVGKPTIDSRTPLGDSFYVERHLGNIGRRLEEREYEHAMGGYHENHRYQAYLEEDSYYKVVQSFWNRNKGMGRDFQDGYESYKGSRYRYIDDGYGHWYPYEQEARYYGKETYESQESMKSFLYDEKFANNIANLKKCVIPSFNSKGSKESFCSKQKEQKMHKRSLEGNLQRSKRSLKTTRAYENEVIKLNTLNTRRLVRCILKIARHSHRPIYQEVTLVGEPSGTTSSSSYSLREIVPERKPTQVIDLSDRLGTLIEEDPSEPKSDPEMIPEPEGVASTDAGGMGAFVAGSSPIAASPTPMLPVESVSSFPALLSLLRGGVREHDIFGYCLWHEQWVEVTSQQIAELREEISRMDALFYTTCQAR</sequence>
<evidence type="ECO:0000313" key="2">
    <source>
        <dbReference type="Proteomes" id="UP001060085"/>
    </source>
</evidence>
<protein>
    <submittedName>
        <fullName evidence="1">Uncharacterized protein</fullName>
    </submittedName>
</protein>
<accession>A0ACC0C8S5</accession>
<proteinExistence type="predicted"/>
<gene>
    <name evidence="1" type="ORF">M9H77_02464</name>
</gene>
<reference evidence="2" key="1">
    <citation type="journal article" date="2023" name="Nat. Plants">
        <title>Single-cell RNA sequencing provides a high-resolution roadmap for understanding the multicellular compartmentation of specialized metabolism.</title>
        <authorList>
            <person name="Sun S."/>
            <person name="Shen X."/>
            <person name="Li Y."/>
            <person name="Li Y."/>
            <person name="Wang S."/>
            <person name="Li R."/>
            <person name="Zhang H."/>
            <person name="Shen G."/>
            <person name="Guo B."/>
            <person name="Wei J."/>
            <person name="Xu J."/>
            <person name="St-Pierre B."/>
            <person name="Chen S."/>
            <person name="Sun C."/>
        </authorList>
    </citation>
    <scope>NUCLEOTIDE SEQUENCE [LARGE SCALE GENOMIC DNA]</scope>
</reference>
<keyword evidence="2" id="KW-1185">Reference proteome</keyword>
<evidence type="ECO:0000313" key="1">
    <source>
        <dbReference type="EMBL" id="KAI5681237.1"/>
    </source>
</evidence>
<dbReference type="EMBL" id="CM044701">
    <property type="protein sequence ID" value="KAI5681237.1"/>
    <property type="molecule type" value="Genomic_DNA"/>
</dbReference>
<organism evidence="1 2">
    <name type="scientific">Catharanthus roseus</name>
    <name type="common">Madagascar periwinkle</name>
    <name type="synonym">Vinca rosea</name>
    <dbReference type="NCBI Taxonomy" id="4058"/>
    <lineage>
        <taxon>Eukaryota</taxon>
        <taxon>Viridiplantae</taxon>
        <taxon>Streptophyta</taxon>
        <taxon>Embryophyta</taxon>
        <taxon>Tracheophyta</taxon>
        <taxon>Spermatophyta</taxon>
        <taxon>Magnoliopsida</taxon>
        <taxon>eudicotyledons</taxon>
        <taxon>Gunneridae</taxon>
        <taxon>Pentapetalae</taxon>
        <taxon>asterids</taxon>
        <taxon>lamiids</taxon>
        <taxon>Gentianales</taxon>
        <taxon>Apocynaceae</taxon>
        <taxon>Rauvolfioideae</taxon>
        <taxon>Vinceae</taxon>
        <taxon>Catharanthinae</taxon>
        <taxon>Catharanthus</taxon>
    </lineage>
</organism>
<comment type="caution">
    <text evidence="1">The sequence shown here is derived from an EMBL/GenBank/DDBJ whole genome shotgun (WGS) entry which is preliminary data.</text>
</comment>